<dbReference type="AlphaFoldDB" id="A0A409WM04"/>
<dbReference type="Proteomes" id="UP000283269">
    <property type="component" value="Unassembled WGS sequence"/>
</dbReference>
<dbReference type="EMBL" id="NHYD01003371">
    <property type="protein sequence ID" value="PPQ79603.1"/>
    <property type="molecule type" value="Genomic_DNA"/>
</dbReference>
<comment type="caution">
    <text evidence="1">The sequence shown here is derived from an EMBL/GenBank/DDBJ whole genome shotgun (WGS) entry which is preliminary data.</text>
</comment>
<proteinExistence type="predicted"/>
<evidence type="ECO:0000313" key="2">
    <source>
        <dbReference type="Proteomes" id="UP000283269"/>
    </source>
</evidence>
<reference evidence="1 2" key="1">
    <citation type="journal article" date="2018" name="Evol. Lett.">
        <title>Horizontal gene cluster transfer increased hallucinogenic mushroom diversity.</title>
        <authorList>
            <person name="Reynolds H.T."/>
            <person name="Vijayakumar V."/>
            <person name="Gluck-Thaler E."/>
            <person name="Korotkin H.B."/>
            <person name="Matheny P.B."/>
            <person name="Slot J.C."/>
        </authorList>
    </citation>
    <scope>NUCLEOTIDE SEQUENCE [LARGE SCALE GENOMIC DNA]</scope>
    <source>
        <strain evidence="1 2">2631</strain>
    </source>
</reference>
<organism evidence="1 2">
    <name type="scientific">Psilocybe cyanescens</name>
    <dbReference type="NCBI Taxonomy" id="93625"/>
    <lineage>
        <taxon>Eukaryota</taxon>
        <taxon>Fungi</taxon>
        <taxon>Dikarya</taxon>
        <taxon>Basidiomycota</taxon>
        <taxon>Agaricomycotina</taxon>
        <taxon>Agaricomycetes</taxon>
        <taxon>Agaricomycetidae</taxon>
        <taxon>Agaricales</taxon>
        <taxon>Agaricineae</taxon>
        <taxon>Strophariaceae</taxon>
        <taxon>Psilocybe</taxon>
    </lineage>
</organism>
<name>A0A409WM04_PSICY</name>
<protein>
    <submittedName>
        <fullName evidence="1">Uncharacterized protein</fullName>
    </submittedName>
</protein>
<accession>A0A409WM04</accession>
<keyword evidence="2" id="KW-1185">Reference proteome</keyword>
<gene>
    <name evidence="1" type="ORF">CVT25_003483</name>
</gene>
<dbReference type="InParanoid" id="A0A409WM04"/>
<evidence type="ECO:0000313" key="1">
    <source>
        <dbReference type="EMBL" id="PPQ79603.1"/>
    </source>
</evidence>
<sequence length="270" mass="30819">MAPRTRSNRGEIVEKQRILASGGRLNSKGLPALPDELYLEIASYIPARIVPTLDEKVDADSEAPRYRHFTLSALSQTCRTLRRFFLGCLWQRIEVFDGMETGNGPLLSTRGRYMGGMLYPPIKRIRGDRYAKELIRQLEIVTVRNPDLAQYVNVLDVMFVTHSADNVLAEVARSMTLLPNLHTVQFAFSEGEGLGGYIFWEIFSSHTYPQVRTLCIPPGYLSRKMFPELRRVVPYLNHRFLQLDTECTWGIQELGSTYLSPNNAECKFHS</sequence>
<dbReference type="OrthoDB" id="2891411at2759"/>